<organism evidence="2 3">
    <name type="scientific">Pseudoneurospora amorphoporcata</name>
    <dbReference type="NCBI Taxonomy" id="241081"/>
    <lineage>
        <taxon>Eukaryota</taxon>
        <taxon>Fungi</taxon>
        <taxon>Dikarya</taxon>
        <taxon>Ascomycota</taxon>
        <taxon>Pezizomycotina</taxon>
        <taxon>Sordariomycetes</taxon>
        <taxon>Sordariomycetidae</taxon>
        <taxon>Sordariales</taxon>
        <taxon>Sordariaceae</taxon>
        <taxon>Pseudoneurospora</taxon>
    </lineage>
</organism>
<accession>A0AAN6P154</accession>
<evidence type="ECO:0000256" key="1">
    <source>
        <dbReference type="SAM" id="SignalP"/>
    </source>
</evidence>
<evidence type="ECO:0000313" key="3">
    <source>
        <dbReference type="Proteomes" id="UP001303222"/>
    </source>
</evidence>
<gene>
    <name evidence="2" type="ORF">QBC32DRAFT_335405</name>
</gene>
<dbReference type="Proteomes" id="UP001303222">
    <property type="component" value="Unassembled WGS sequence"/>
</dbReference>
<keyword evidence="3" id="KW-1185">Reference proteome</keyword>
<dbReference type="EMBL" id="MU859085">
    <property type="protein sequence ID" value="KAK3954776.1"/>
    <property type="molecule type" value="Genomic_DNA"/>
</dbReference>
<reference evidence="2" key="1">
    <citation type="journal article" date="2023" name="Mol. Phylogenet. Evol.">
        <title>Genome-scale phylogeny and comparative genomics of the fungal order Sordariales.</title>
        <authorList>
            <person name="Hensen N."/>
            <person name="Bonometti L."/>
            <person name="Westerberg I."/>
            <person name="Brannstrom I.O."/>
            <person name="Guillou S."/>
            <person name="Cros-Aarteil S."/>
            <person name="Calhoun S."/>
            <person name="Haridas S."/>
            <person name="Kuo A."/>
            <person name="Mondo S."/>
            <person name="Pangilinan J."/>
            <person name="Riley R."/>
            <person name="LaButti K."/>
            <person name="Andreopoulos B."/>
            <person name="Lipzen A."/>
            <person name="Chen C."/>
            <person name="Yan M."/>
            <person name="Daum C."/>
            <person name="Ng V."/>
            <person name="Clum A."/>
            <person name="Steindorff A."/>
            <person name="Ohm R.A."/>
            <person name="Martin F."/>
            <person name="Silar P."/>
            <person name="Natvig D.O."/>
            <person name="Lalanne C."/>
            <person name="Gautier V."/>
            <person name="Ament-Velasquez S.L."/>
            <person name="Kruys A."/>
            <person name="Hutchinson M.I."/>
            <person name="Powell A.J."/>
            <person name="Barry K."/>
            <person name="Miller A.N."/>
            <person name="Grigoriev I.V."/>
            <person name="Debuchy R."/>
            <person name="Gladieux P."/>
            <person name="Hiltunen Thoren M."/>
            <person name="Johannesson H."/>
        </authorList>
    </citation>
    <scope>NUCLEOTIDE SEQUENCE</scope>
    <source>
        <strain evidence="2">CBS 626.80</strain>
    </source>
</reference>
<comment type="caution">
    <text evidence="2">The sequence shown here is derived from an EMBL/GenBank/DDBJ whole genome shotgun (WGS) entry which is preliminary data.</text>
</comment>
<evidence type="ECO:0000313" key="2">
    <source>
        <dbReference type="EMBL" id="KAK3954776.1"/>
    </source>
</evidence>
<sequence>MQWHSFRCCLSVYLLFCRIPSRVSFEDSLPPVPPPVLRQTPSRQQPLQPPLLSIQSGWIRLVPVSLCARVFSGRNMEGGMNS</sequence>
<dbReference type="AlphaFoldDB" id="A0AAN6P154"/>
<proteinExistence type="predicted"/>
<evidence type="ECO:0008006" key="4">
    <source>
        <dbReference type="Google" id="ProtNLM"/>
    </source>
</evidence>
<feature type="signal peptide" evidence="1">
    <location>
        <begin position="1"/>
        <end position="25"/>
    </location>
</feature>
<reference evidence="2" key="2">
    <citation type="submission" date="2023-06" db="EMBL/GenBank/DDBJ databases">
        <authorList>
            <consortium name="Lawrence Berkeley National Laboratory"/>
            <person name="Mondo S.J."/>
            <person name="Hensen N."/>
            <person name="Bonometti L."/>
            <person name="Westerberg I."/>
            <person name="Brannstrom I.O."/>
            <person name="Guillou S."/>
            <person name="Cros-Aarteil S."/>
            <person name="Calhoun S."/>
            <person name="Haridas S."/>
            <person name="Kuo A."/>
            <person name="Pangilinan J."/>
            <person name="Riley R."/>
            <person name="Labutti K."/>
            <person name="Andreopoulos B."/>
            <person name="Lipzen A."/>
            <person name="Chen C."/>
            <person name="Yanf M."/>
            <person name="Daum C."/>
            <person name="Ng V."/>
            <person name="Clum A."/>
            <person name="Steindorff A."/>
            <person name="Ohm R."/>
            <person name="Martin F."/>
            <person name="Silar P."/>
            <person name="Natvig D."/>
            <person name="Lalanne C."/>
            <person name="Gautier V."/>
            <person name="Ament-Velasquez S.L."/>
            <person name="Kruys A."/>
            <person name="Hutchinson M.I."/>
            <person name="Powell A.J."/>
            <person name="Barry K."/>
            <person name="Miller A.N."/>
            <person name="Grigoriev I.V."/>
            <person name="Debuchy R."/>
            <person name="Gladieux P."/>
            <person name="Thoren M.H."/>
            <person name="Johannesson H."/>
        </authorList>
    </citation>
    <scope>NUCLEOTIDE SEQUENCE</scope>
    <source>
        <strain evidence="2">CBS 626.80</strain>
    </source>
</reference>
<feature type="chain" id="PRO_5042902494" description="Secreted protein" evidence="1">
    <location>
        <begin position="26"/>
        <end position="82"/>
    </location>
</feature>
<name>A0AAN6P154_9PEZI</name>
<protein>
    <recommendedName>
        <fullName evidence="4">Secreted protein</fullName>
    </recommendedName>
</protein>
<keyword evidence="1" id="KW-0732">Signal</keyword>